<dbReference type="HOGENOM" id="CLU_2097200_0_0_1"/>
<dbReference type="Proteomes" id="UP000005426">
    <property type="component" value="Unassembled WGS sequence"/>
</dbReference>
<proteinExistence type="predicted"/>
<evidence type="ECO:0000313" key="1">
    <source>
        <dbReference type="EMBL" id="EHK46427.1"/>
    </source>
</evidence>
<dbReference type="AlphaFoldDB" id="G9NSN1"/>
<protein>
    <submittedName>
        <fullName evidence="1">Uncharacterized protein</fullName>
    </submittedName>
</protein>
<reference evidence="1 2" key="1">
    <citation type="journal article" date="2011" name="Genome Biol.">
        <title>Comparative genome sequence analysis underscores mycoparasitism as the ancestral life style of Trichoderma.</title>
        <authorList>
            <person name="Kubicek C.P."/>
            <person name="Herrera-Estrella A."/>
            <person name="Seidl-Seiboth V."/>
            <person name="Martinez D.A."/>
            <person name="Druzhinina I.S."/>
            <person name="Thon M."/>
            <person name="Zeilinger S."/>
            <person name="Casas-Flores S."/>
            <person name="Horwitz B.A."/>
            <person name="Mukherjee P.K."/>
            <person name="Mukherjee M."/>
            <person name="Kredics L."/>
            <person name="Alcaraz L.D."/>
            <person name="Aerts A."/>
            <person name="Antal Z."/>
            <person name="Atanasova L."/>
            <person name="Cervantes-Badillo M.G."/>
            <person name="Challacombe J."/>
            <person name="Chertkov O."/>
            <person name="McCluskey K."/>
            <person name="Coulpier F."/>
            <person name="Deshpande N."/>
            <person name="von Doehren H."/>
            <person name="Ebbole D.J."/>
            <person name="Esquivel-Naranjo E.U."/>
            <person name="Fekete E."/>
            <person name="Flipphi M."/>
            <person name="Glaser F."/>
            <person name="Gomez-Rodriguez E.Y."/>
            <person name="Gruber S."/>
            <person name="Han C."/>
            <person name="Henrissat B."/>
            <person name="Hermosa R."/>
            <person name="Hernandez-Onate M."/>
            <person name="Karaffa L."/>
            <person name="Kosti I."/>
            <person name="Le Crom S."/>
            <person name="Lindquist E."/>
            <person name="Lucas S."/>
            <person name="Luebeck M."/>
            <person name="Luebeck P.S."/>
            <person name="Margeot A."/>
            <person name="Metz B."/>
            <person name="Misra M."/>
            <person name="Nevalainen H."/>
            <person name="Omann M."/>
            <person name="Packer N."/>
            <person name="Perrone G."/>
            <person name="Uresti-Rivera E.E."/>
            <person name="Salamov A."/>
            <person name="Schmoll M."/>
            <person name="Seiboth B."/>
            <person name="Shapiro H."/>
            <person name="Sukno S."/>
            <person name="Tamayo-Ramos J.A."/>
            <person name="Tisch D."/>
            <person name="Wiest A."/>
            <person name="Wilkinson H.H."/>
            <person name="Zhang M."/>
            <person name="Coutinho P.M."/>
            <person name="Kenerley C.M."/>
            <person name="Monte E."/>
            <person name="Baker S.E."/>
            <person name="Grigoriev I.V."/>
        </authorList>
    </citation>
    <scope>NUCLEOTIDE SEQUENCE [LARGE SCALE GENOMIC DNA]</scope>
    <source>
        <strain evidence="2">ATCC 20476 / IMI 206040</strain>
    </source>
</reference>
<evidence type="ECO:0000313" key="2">
    <source>
        <dbReference type="Proteomes" id="UP000005426"/>
    </source>
</evidence>
<dbReference type="EMBL" id="ABDG02000022">
    <property type="protein sequence ID" value="EHK46427.1"/>
    <property type="molecule type" value="Genomic_DNA"/>
</dbReference>
<accession>G9NSN1</accession>
<comment type="caution">
    <text evidence="1">The sequence shown here is derived from an EMBL/GenBank/DDBJ whole genome shotgun (WGS) entry which is preliminary data.</text>
</comment>
<gene>
    <name evidence="1" type="ORF">TRIATDRAFT_89810</name>
</gene>
<keyword evidence="2" id="KW-1185">Reference proteome</keyword>
<name>G9NSN1_HYPAI</name>
<organism evidence="1 2">
    <name type="scientific">Hypocrea atroviridis (strain ATCC 20476 / IMI 206040)</name>
    <name type="common">Trichoderma atroviride</name>
    <dbReference type="NCBI Taxonomy" id="452589"/>
    <lineage>
        <taxon>Eukaryota</taxon>
        <taxon>Fungi</taxon>
        <taxon>Dikarya</taxon>
        <taxon>Ascomycota</taxon>
        <taxon>Pezizomycotina</taxon>
        <taxon>Sordariomycetes</taxon>
        <taxon>Hypocreomycetidae</taxon>
        <taxon>Hypocreales</taxon>
        <taxon>Hypocreaceae</taxon>
        <taxon>Trichoderma</taxon>
    </lineage>
</organism>
<sequence>MVIADQYFSFGVGPPTRKSTKVSFLGAGGDICNTGRVGSNWSLSRFSSQAVSSRPSLAEAILLLPLSITAAMIYLAAPRGNQALDNLQLPIPVPGPRSLRYHRHSRATLPPSGQNF</sequence>